<dbReference type="Gene3D" id="2.60.40.2300">
    <property type="entry name" value="Neutral/alkaline non-lysosomal ceramidase, C-terminal domain"/>
    <property type="match status" value="1"/>
</dbReference>
<accession>I3R772</accession>
<dbReference type="eggNOG" id="arCOG07571">
    <property type="taxonomic scope" value="Archaea"/>
</dbReference>
<dbReference type="AlphaFoldDB" id="I3R772"/>
<dbReference type="EMBL" id="CP001868">
    <property type="protein sequence ID" value="AFK20082.1"/>
    <property type="molecule type" value="Genomic_DNA"/>
</dbReference>
<dbReference type="InterPro" id="IPR038445">
    <property type="entry name" value="NCDase_C_sf"/>
</dbReference>
<dbReference type="HOGENOM" id="CLU_896035_0_0_2"/>
<evidence type="ECO:0000256" key="1">
    <source>
        <dbReference type="SAM" id="MobiDB-lite"/>
    </source>
</evidence>
<dbReference type="Proteomes" id="UP000006469">
    <property type="component" value="Chromosome"/>
</dbReference>
<dbReference type="KEGG" id="hme:HFX_2396"/>
<feature type="compositionally biased region" description="Low complexity" evidence="1">
    <location>
        <begin position="55"/>
        <end position="64"/>
    </location>
</feature>
<feature type="region of interest" description="Disordered" evidence="1">
    <location>
        <begin position="264"/>
        <end position="310"/>
    </location>
</feature>
<protein>
    <submittedName>
        <fullName evidence="2">Uncharacterized protein</fullName>
    </submittedName>
</protein>
<organism evidence="2 3">
    <name type="scientific">Haloferax mediterranei (strain ATCC 33500 / DSM 1411 / JCM 8866 / NBRC 14739 / NCIMB 2177 / R-4)</name>
    <name type="common">Halobacterium mediterranei</name>
    <dbReference type="NCBI Taxonomy" id="523841"/>
    <lineage>
        <taxon>Archaea</taxon>
        <taxon>Methanobacteriati</taxon>
        <taxon>Methanobacteriota</taxon>
        <taxon>Stenosarchaea group</taxon>
        <taxon>Halobacteria</taxon>
        <taxon>Halobacteriales</taxon>
        <taxon>Haloferacaceae</taxon>
        <taxon>Haloferax</taxon>
    </lineage>
</organism>
<sequence>MKSTLRQFGGRMKRIRSKVAVQNRFDKRAQSSSVAVIAVGLALIVVVGTLGAGLSSSTGSSQSPAPDPMGVSESSSPHIASDRQFSHSEPAPMARRNGTLLLNLDTISPGDPLRIVFTATDGRVTLHGGGTIAVVEIHQRTRNGWVTVKDQGLVLDIGTTLSPGDSIVNTWDVPTNTTPGEYRAVYHTVGPDYTERFTVCTVSDLRDRYDDDLLERDGVWGVSGDRELVIHVESAHVADRVYATLPEPVVDCPVPVRFDISEQIIPEPDEPDSNESESNESEIGDSLVLEPDEPESNETESNESVVNTGQ</sequence>
<feature type="compositionally biased region" description="Acidic residues" evidence="1">
    <location>
        <begin position="267"/>
        <end position="283"/>
    </location>
</feature>
<evidence type="ECO:0000313" key="3">
    <source>
        <dbReference type="Proteomes" id="UP000006469"/>
    </source>
</evidence>
<gene>
    <name evidence="2" type="ordered locus">HFX_2396</name>
</gene>
<feature type="region of interest" description="Disordered" evidence="1">
    <location>
        <begin position="55"/>
        <end position="91"/>
    </location>
</feature>
<feature type="compositionally biased region" description="Acidic residues" evidence="1">
    <location>
        <begin position="290"/>
        <end position="301"/>
    </location>
</feature>
<name>I3R772_HALMT</name>
<proteinExistence type="predicted"/>
<evidence type="ECO:0000313" key="2">
    <source>
        <dbReference type="EMBL" id="AFK20082.1"/>
    </source>
</evidence>
<reference evidence="2 3" key="1">
    <citation type="journal article" date="2012" name="J. Bacteriol.">
        <title>Complete genome sequence of the metabolically versatile halophilic archaeon Haloferax mediterranei, a poly(3-hydroxybutyrate-co-3-hydroxyvalerate) producer.</title>
        <authorList>
            <person name="Han J."/>
            <person name="Zhang F."/>
            <person name="Hou J."/>
            <person name="Liu X."/>
            <person name="Li M."/>
            <person name="Liu H."/>
            <person name="Cai L."/>
            <person name="Zhang B."/>
            <person name="Chen Y."/>
            <person name="Zhou J."/>
            <person name="Hu S."/>
            <person name="Xiang H."/>
        </authorList>
    </citation>
    <scope>NUCLEOTIDE SEQUENCE [LARGE SCALE GENOMIC DNA]</scope>
    <source>
        <strain evidence="3">ATCC 33500 / DSM 1411 / JCM 8866 / NBRC 14739 / NCIMB 2177 / R-4</strain>
    </source>
</reference>